<accession>A0ABY1NRF2</accession>
<organism evidence="1 2">
    <name type="scientific">Chryseobacterium profundimaris</name>
    <dbReference type="NCBI Taxonomy" id="1387275"/>
    <lineage>
        <taxon>Bacteria</taxon>
        <taxon>Pseudomonadati</taxon>
        <taxon>Bacteroidota</taxon>
        <taxon>Flavobacteriia</taxon>
        <taxon>Flavobacteriales</taxon>
        <taxon>Weeksellaceae</taxon>
        <taxon>Chryseobacterium group</taxon>
        <taxon>Chryseobacterium</taxon>
    </lineage>
</organism>
<dbReference type="EMBL" id="FXTZ01000004">
    <property type="protein sequence ID" value="SMP16412.1"/>
    <property type="molecule type" value="Genomic_DNA"/>
</dbReference>
<dbReference type="RefSeq" id="WP_283421756.1">
    <property type="nucleotide sequence ID" value="NZ_FXTZ01000004.1"/>
</dbReference>
<sequence>MRVTMEYDIPYHETIERFNQDYFSDYEYYTKREIVFADYLKILEKNYSDLIDFAFEIIELYSGNNHIIKEENKKNRDSLLYELNKYFEFYELLQKLTNKKFENYFESALDKIKKSKITNQKEHNLYFESVDFTIYYNFINENPKLFLEGFADEMINIRAAVRNKIMEFKLINRSENVLEGVASSFDSTKIKIKGSLQSVGFLISELIDKGYIVAPKRNGKNNTSAISRMILEHFEFVDREEQPKTEDIRKTLFTDNRLSVDKQSLFRIPNRNTLNES</sequence>
<reference evidence="1 2" key="1">
    <citation type="submission" date="2017-05" db="EMBL/GenBank/DDBJ databases">
        <authorList>
            <person name="Varghese N."/>
            <person name="Submissions S."/>
        </authorList>
    </citation>
    <scope>NUCLEOTIDE SEQUENCE [LARGE SCALE GENOMIC DNA]</scope>
    <source>
        <strain evidence="1 2">DSM 28214</strain>
    </source>
</reference>
<evidence type="ECO:0000313" key="2">
    <source>
        <dbReference type="Proteomes" id="UP001157960"/>
    </source>
</evidence>
<comment type="caution">
    <text evidence="1">The sequence shown here is derived from an EMBL/GenBank/DDBJ whole genome shotgun (WGS) entry which is preliminary data.</text>
</comment>
<protein>
    <submittedName>
        <fullName evidence="1">Uncharacterized protein</fullName>
    </submittedName>
</protein>
<proteinExistence type="predicted"/>
<name>A0ABY1NRF2_9FLAO</name>
<keyword evidence="2" id="KW-1185">Reference proteome</keyword>
<evidence type="ECO:0000313" key="1">
    <source>
        <dbReference type="EMBL" id="SMP16412.1"/>
    </source>
</evidence>
<dbReference type="Proteomes" id="UP001157960">
    <property type="component" value="Unassembled WGS sequence"/>
</dbReference>
<gene>
    <name evidence="1" type="ORF">SAMN06264346_10433</name>
</gene>